<gene>
    <name evidence="2" type="ORF">B5V51_4716</name>
</gene>
<comment type="caution">
    <text evidence="2">The sequence shown here is derived from an EMBL/GenBank/DDBJ whole genome shotgun (WGS) entry which is preliminary data.</text>
</comment>
<dbReference type="STRING" id="7102.A0A2A4KA30"/>
<proteinExistence type="inferred from homology"/>
<evidence type="ECO:0000313" key="2">
    <source>
        <dbReference type="EMBL" id="PCG80643.1"/>
    </source>
</evidence>
<protein>
    <recommendedName>
        <fullName evidence="3">Asteroid domain-containing protein</fullName>
    </recommendedName>
</protein>
<comment type="similarity">
    <text evidence="1">Belongs to the asteroid family.</text>
</comment>
<dbReference type="PANTHER" id="PTHR15665">
    <property type="entry name" value="ASTEROID PROTEIN"/>
    <property type="match status" value="1"/>
</dbReference>
<sequence>MRIIQFKNMIARDESRNCRLKNCDVVIDGQNFFYGTYEKAGLNFIYGCDSDALAAGIKNQVSMFKRANVKCYIVLKGGDSDIEKKIKKFSHVELDALDADREFVTPVLLKRSLMNALQDLGLRHEFCVTEVKDDCIALARRLQCPIISFDIEYCFRKAAYIPSSTIKFDSTTNSIQCRQFKLDEFLQKYSLTESKTALFATLCDENIFPSGFFETLFNFWDVNSKYLITKYKNLIVWLSRHPEDRARNEISKALTNEEDKNKFWSNYQKILRDMQRVEGGYTTEYLLNPNNLTIVRQDPEWFEKGVILKHVPVNYVNLYKWGVIEGTKVPEDSSRDLLLLSIDIVKYAYNLLKNYSEEQFKLYQDADNYIEIDSGDTTVRMPNYECLVSVFENGWDGVKTLKLFEHFLNENHIDTAELGRVPDDAAILLITLAFYARKKQMENIDVTAEVYARLLSYVIINVVVNKSSYKMQKYNLIEKDCLEARQVTSQYFVTSYEENGRIFDRQAVLRLLELDYCLQQMNDLNTLCGRPFEPACWIKMHNGTFIYKVYYESREQNCEEFLNKLLQKAPSVLSFLKKLIQAYESMK</sequence>
<dbReference type="EMBL" id="NWSH01000023">
    <property type="protein sequence ID" value="PCG80643.1"/>
    <property type="molecule type" value="Genomic_DNA"/>
</dbReference>
<dbReference type="InterPro" id="IPR026832">
    <property type="entry name" value="Asteroid"/>
</dbReference>
<evidence type="ECO:0008006" key="3">
    <source>
        <dbReference type="Google" id="ProtNLM"/>
    </source>
</evidence>
<dbReference type="PANTHER" id="PTHR15665:SF1">
    <property type="entry name" value="PROTEIN ASTEROID HOMOLOG 1"/>
    <property type="match status" value="1"/>
</dbReference>
<reference evidence="2" key="1">
    <citation type="submission" date="2017-09" db="EMBL/GenBank/DDBJ databases">
        <title>Contemporary evolution of a Lepidopteran species, Heliothis virescens, in response to modern agricultural practices.</title>
        <authorList>
            <person name="Fritz M.L."/>
            <person name="Deyonke A.M."/>
            <person name="Papanicolaou A."/>
            <person name="Micinski S."/>
            <person name="Westbrook J."/>
            <person name="Gould F."/>
        </authorList>
    </citation>
    <scope>NUCLEOTIDE SEQUENCE [LARGE SCALE GENOMIC DNA]</scope>
    <source>
        <strain evidence="2">HvINT-</strain>
        <tissue evidence="2">Whole body</tissue>
    </source>
</reference>
<dbReference type="InterPro" id="IPR029060">
    <property type="entry name" value="PIN-like_dom_sf"/>
</dbReference>
<dbReference type="SUPFAM" id="SSF88723">
    <property type="entry name" value="PIN domain-like"/>
    <property type="match status" value="1"/>
</dbReference>
<evidence type="ECO:0000256" key="1">
    <source>
        <dbReference type="ARBA" id="ARBA00007398"/>
    </source>
</evidence>
<name>A0A2A4KA30_HELVI</name>
<organism evidence="2">
    <name type="scientific">Heliothis virescens</name>
    <name type="common">Tobacco budworm moth</name>
    <dbReference type="NCBI Taxonomy" id="7102"/>
    <lineage>
        <taxon>Eukaryota</taxon>
        <taxon>Metazoa</taxon>
        <taxon>Ecdysozoa</taxon>
        <taxon>Arthropoda</taxon>
        <taxon>Hexapoda</taxon>
        <taxon>Insecta</taxon>
        <taxon>Pterygota</taxon>
        <taxon>Neoptera</taxon>
        <taxon>Endopterygota</taxon>
        <taxon>Lepidoptera</taxon>
        <taxon>Glossata</taxon>
        <taxon>Ditrysia</taxon>
        <taxon>Noctuoidea</taxon>
        <taxon>Noctuidae</taxon>
        <taxon>Heliothinae</taxon>
        <taxon>Heliothis</taxon>
    </lineage>
</organism>
<dbReference type="AlphaFoldDB" id="A0A2A4KA30"/>
<accession>A0A2A4KA30</accession>